<name>A0A916QQU7_9RHOB</name>
<dbReference type="EMBL" id="BMKA01000001">
    <property type="protein sequence ID" value="GGA06286.1"/>
    <property type="molecule type" value="Genomic_DNA"/>
</dbReference>
<evidence type="ECO:0000313" key="1">
    <source>
        <dbReference type="EMBL" id="GGA06286.1"/>
    </source>
</evidence>
<dbReference type="AlphaFoldDB" id="A0A916QQU7"/>
<dbReference type="Proteomes" id="UP000628017">
    <property type="component" value="Unassembled WGS sequence"/>
</dbReference>
<accession>A0A916QQU7</accession>
<gene>
    <name evidence="1" type="ORF">GCM10011498_02450</name>
</gene>
<evidence type="ECO:0000313" key="2">
    <source>
        <dbReference type="Proteomes" id="UP000628017"/>
    </source>
</evidence>
<comment type="caution">
    <text evidence="1">The sequence shown here is derived from an EMBL/GenBank/DDBJ whole genome shotgun (WGS) entry which is preliminary data.</text>
</comment>
<organism evidence="1 2">
    <name type="scientific">Neptunicoccus cionae</name>
    <dbReference type="NCBI Taxonomy" id="2035344"/>
    <lineage>
        <taxon>Bacteria</taxon>
        <taxon>Pseudomonadati</taxon>
        <taxon>Pseudomonadota</taxon>
        <taxon>Alphaproteobacteria</taxon>
        <taxon>Rhodobacterales</taxon>
        <taxon>Paracoccaceae</taxon>
        <taxon>Neptunicoccus</taxon>
    </lineage>
</organism>
<reference evidence="1" key="1">
    <citation type="journal article" date="2014" name="Int. J. Syst. Evol. Microbiol.">
        <title>Complete genome sequence of Corynebacterium casei LMG S-19264T (=DSM 44701T), isolated from a smear-ripened cheese.</title>
        <authorList>
            <consortium name="US DOE Joint Genome Institute (JGI-PGF)"/>
            <person name="Walter F."/>
            <person name="Albersmeier A."/>
            <person name="Kalinowski J."/>
            <person name="Ruckert C."/>
        </authorList>
    </citation>
    <scope>NUCLEOTIDE SEQUENCE</scope>
    <source>
        <strain evidence="1">CGMCC 1.15880</strain>
    </source>
</reference>
<protein>
    <submittedName>
        <fullName evidence="1">Uncharacterized protein</fullName>
    </submittedName>
</protein>
<sequence length="997" mass="110949">MQTANSERSGPDGNPATIPQITSQAYIVDGRYAIFQGSFYSPPAGIKHDVYKSQHIAALERLFDLVGIVPGDERFTNGNWPLWTGDFLGKSILKALAAEAANGVITREIQNELNRPIRQGRFSLTENIQRNLANDFERQRFSALIKKNVAEFVPSLLPQVPVPVRLYCRLEMKKNPETLSPLYDSINEAFYVVNFSQNCGNNTGANTIGRTPWPAVGDLFRGGKFEFEIGTQDHPIIINLPPNRAEQFVNISAKHSVDIGFDAELMAYSTRSQNDELITKYAIRRTGSYKLYYHDQPDTPIYEFTPEQLEPKPLTAVEKQARRLGDMDRVWTFNQLDEQQVLLDLAEARGSYSEKLFDGDKILTFSVRPRIGNWETVTSPVLEAGLKDGLDFRSARTVAESLGRPLTSIFAAPMGLVGLGGSPISRVFVALPDVLENYKRPAPETDQKLNLVVNFQMKKVWQLPTTRGRPEILMFAVPVSGAYYPAEKKVGAPVQPVSEFRFDTAVPMDYSHSRLARPRDVVAAVAQSIGSDTAELIESIYPSSSQNAFARRDEIEMLASTADPVDLHGFWMTGNGQFADFDYEQQTFGFNYLNSSFSDYVSRNERRIARAKIFELTNLDEAGGIRFPMLESEARRLQQEVEGSDAIYRALIVADTPIAIGGKSGLPIQARIAEIVVLRPGSDAQVEIDANIIARIDISSDSETTTTDLQIVPATTVLGTYDILDVRIRQAFDSVLPAIETSFEPETVLYGRREFWVGQQNLRRPITPTTALSESTILVRDGGSDSLTIFHEPLLPNNPVTGIARTMSFAVGARPSPDAVKALLLDKYGDMAKKHNYAFNWFRDTRQTQLAPNSEMSMSELLELSTSAQNEQTRAFQCKQHLSGLTLQLDNFAQSLLRTGYSKFTYKPYPVVDENNTPMRLPAPNPLWPVLRVESSNPKCGEDFVVAAIEPDSNGLVSVLRILVTNRAYLADIETKAKRALIDNQASGQGSIPKIKL</sequence>
<proteinExistence type="predicted"/>
<keyword evidence="2" id="KW-1185">Reference proteome</keyword>
<reference evidence="1" key="2">
    <citation type="submission" date="2020-09" db="EMBL/GenBank/DDBJ databases">
        <authorList>
            <person name="Sun Q."/>
            <person name="Zhou Y."/>
        </authorList>
    </citation>
    <scope>NUCLEOTIDE SEQUENCE</scope>
    <source>
        <strain evidence="1">CGMCC 1.15880</strain>
    </source>
</reference>